<dbReference type="Proteomes" id="UP000470446">
    <property type="component" value="Unassembled WGS sequence"/>
</dbReference>
<dbReference type="AlphaFoldDB" id="A0A7K3PSR9"/>
<dbReference type="Pfam" id="PF03756">
    <property type="entry name" value="AfsA"/>
    <property type="match status" value="2"/>
</dbReference>
<protein>
    <submittedName>
        <fullName evidence="2">AfsA/ScbA</fullName>
    </submittedName>
</protein>
<dbReference type="RefSeq" id="WP_164248424.1">
    <property type="nucleotide sequence ID" value="NZ_JAAGMA010000802.1"/>
</dbReference>
<gene>
    <name evidence="2" type="ORF">G3I32_29975</name>
</gene>
<proteinExistence type="predicted"/>
<accession>A0A7K3PSR9</accession>
<dbReference type="EMBL" id="JAAGMA010000802">
    <property type="protein sequence ID" value="NEB13012.1"/>
    <property type="molecule type" value="Genomic_DNA"/>
</dbReference>
<dbReference type="NCBIfam" id="NF041195">
    <property type="entry name" value="ScbA_BarX_GamBu"/>
    <property type="match status" value="1"/>
</dbReference>
<dbReference type="InterPro" id="IPR005509">
    <property type="entry name" value="AfsA_hotdog_dom"/>
</dbReference>
<evidence type="ECO:0000313" key="3">
    <source>
        <dbReference type="Proteomes" id="UP000470446"/>
    </source>
</evidence>
<dbReference type="InterPro" id="IPR047757">
    <property type="entry name" value="AfsA-like"/>
</dbReference>
<dbReference type="GO" id="GO:0016740">
    <property type="term" value="F:transferase activity"/>
    <property type="evidence" value="ECO:0007669"/>
    <property type="project" value="InterPro"/>
</dbReference>
<name>A0A7K3PSR9_9ACTN</name>
<sequence>MSVSVLGLDAQPVHQWQVHKTRGEEVLLKAWAEPSPGHCVVTARWPQGHEFYRPSQGAYDPMLLAESVRQTVPLLSHAVYGVPREYKQAWEHFGFTLEPLASLVTTAEEEVRLVVSCSDVVRRGARFAGLTMNIEVHLGERLAGTATTRFNNQPAAIYRRLRGGRADTAAALARCLPAGPALDPHRVDRSSPEDVVLSPAPGGEPGQWLLRVDTTHPVLFDHAVDHVPGMLLLEAARQAAHAVGDGASAVTGMRTDFARYVEFDAPAVVLAGEPVRDGTGRGRVDVSIEQHGVRVFTSEVTVEPAIGL</sequence>
<organism evidence="2 3">
    <name type="scientific">Streptomyces coelicoflavus</name>
    <dbReference type="NCBI Taxonomy" id="285562"/>
    <lineage>
        <taxon>Bacteria</taxon>
        <taxon>Bacillati</taxon>
        <taxon>Actinomycetota</taxon>
        <taxon>Actinomycetes</taxon>
        <taxon>Kitasatosporales</taxon>
        <taxon>Streptomycetaceae</taxon>
        <taxon>Streptomyces</taxon>
    </lineage>
</organism>
<feature type="domain" description="A-factor biosynthesis hotdog" evidence="1">
    <location>
        <begin position="187"/>
        <end position="302"/>
    </location>
</feature>
<evidence type="ECO:0000259" key="1">
    <source>
        <dbReference type="Pfam" id="PF03756"/>
    </source>
</evidence>
<feature type="domain" description="A-factor biosynthesis hotdog" evidence="1">
    <location>
        <begin position="18"/>
        <end position="150"/>
    </location>
</feature>
<comment type="caution">
    <text evidence="2">The sequence shown here is derived from an EMBL/GenBank/DDBJ whole genome shotgun (WGS) entry which is preliminary data.</text>
</comment>
<evidence type="ECO:0000313" key="2">
    <source>
        <dbReference type="EMBL" id="NEB13012.1"/>
    </source>
</evidence>
<reference evidence="2 3" key="1">
    <citation type="submission" date="2020-01" db="EMBL/GenBank/DDBJ databases">
        <title>Insect and environment-associated Actinomycetes.</title>
        <authorList>
            <person name="Currrie C."/>
            <person name="Chevrette M."/>
            <person name="Carlson C."/>
            <person name="Stubbendieck R."/>
            <person name="Wendt-Pienkowski E."/>
        </authorList>
    </citation>
    <scope>NUCLEOTIDE SEQUENCE [LARGE SCALE GENOMIC DNA]</scope>
    <source>
        <strain evidence="2 3">SID14163</strain>
    </source>
</reference>